<keyword evidence="5" id="KW-0547">Nucleotide-binding</keyword>
<evidence type="ECO:0000256" key="6">
    <source>
        <dbReference type="ARBA" id="ARBA00022777"/>
    </source>
</evidence>
<dbReference type="Gene3D" id="1.10.287.130">
    <property type="match status" value="1"/>
</dbReference>
<evidence type="ECO:0000256" key="3">
    <source>
        <dbReference type="ARBA" id="ARBA00022553"/>
    </source>
</evidence>
<evidence type="ECO:0000259" key="10">
    <source>
        <dbReference type="PROSITE" id="PS50109"/>
    </source>
</evidence>
<dbReference type="Pfam" id="PF02518">
    <property type="entry name" value="HATPase_c"/>
    <property type="match status" value="1"/>
</dbReference>
<evidence type="ECO:0000313" key="11">
    <source>
        <dbReference type="EMBL" id="MBC6994214.1"/>
    </source>
</evidence>
<evidence type="ECO:0000256" key="2">
    <source>
        <dbReference type="ARBA" id="ARBA00012438"/>
    </source>
</evidence>
<evidence type="ECO:0000256" key="5">
    <source>
        <dbReference type="ARBA" id="ARBA00022741"/>
    </source>
</evidence>
<dbReference type="EMBL" id="JACSIT010000091">
    <property type="protein sequence ID" value="MBC6994214.1"/>
    <property type="molecule type" value="Genomic_DNA"/>
</dbReference>
<evidence type="ECO:0000256" key="9">
    <source>
        <dbReference type="SAM" id="Phobius"/>
    </source>
</evidence>
<proteinExistence type="predicted"/>
<dbReference type="SUPFAM" id="SSF47384">
    <property type="entry name" value="Homodimeric domain of signal transducing histidine kinase"/>
    <property type="match status" value="1"/>
</dbReference>
<evidence type="ECO:0000256" key="4">
    <source>
        <dbReference type="ARBA" id="ARBA00022679"/>
    </source>
</evidence>
<dbReference type="InterPro" id="IPR003661">
    <property type="entry name" value="HisK_dim/P_dom"/>
</dbReference>
<protein>
    <recommendedName>
        <fullName evidence="2">histidine kinase</fullName>
        <ecNumber evidence="2">2.7.13.3</ecNumber>
    </recommendedName>
</protein>
<feature type="transmembrane region" description="Helical" evidence="9">
    <location>
        <begin position="125"/>
        <end position="145"/>
    </location>
</feature>
<dbReference type="PROSITE" id="PS50109">
    <property type="entry name" value="HIS_KIN"/>
    <property type="match status" value="1"/>
</dbReference>
<keyword evidence="4" id="KW-0808">Transferase</keyword>
<dbReference type="PANTHER" id="PTHR43065:SF10">
    <property type="entry name" value="PEROXIDE STRESS-ACTIVATED HISTIDINE KINASE MAK3"/>
    <property type="match status" value="1"/>
</dbReference>
<dbReference type="SUPFAM" id="SSF55874">
    <property type="entry name" value="ATPase domain of HSP90 chaperone/DNA topoisomerase II/histidine kinase"/>
    <property type="match status" value="1"/>
</dbReference>
<dbReference type="InterPro" id="IPR036097">
    <property type="entry name" value="HisK_dim/P_sf"/>
</dbReference>
<dbReference type="AlphaFoldDB" id="A0A923PJ18"/>
<dbReference type="EC" id="2.7.13.3" evidence="2"/>
<dbReference type="Proteomes" id="UP000650081">
    <property type="component" value="Unassembled WGS sequence"/>
</dbReference>
<keyword evidence="9" id="KW-0472">Membrane</keyword>
<keyword evidence="12" id="KW-1185">Reference proteome</keyword>
<evidence type="ECO:0000313" key="12">
    <source>
        <dbReference type="Proteomes" id="UP000650081"/>
    </source>
</evidence>
<dbReference type="PANTHER" id="PTHR43065">
    <property type="entry name" value="SENSOR HISTIDINE KINASE"/>
    <property type="match status" value="1"/>
</dbReference>
<organism evidence="11 12">
    <name type="scientific">Neolewinella lacunae</name>
    <dbReference type="NCBI Taxonomy" id="1517758"/>
    <lineage>
        <taxon>Bacteria</taxon>
        <taxon>Pseudomonadati</taxon>
        <taxon>Bacteroidota</taxon>
        <taxon>Saprospiria</taxon>
        <taxon>Saprospirales</taxon>
        <taxon>Lewinellaceae</taxon>
        <taxon>Neolewinella</taxon>
    </lineage>
</organism>
<comment type="caution">
    <text evidence="11">The sequence shown here is derived from an EMBL/GenBank/DDBJ whole genome shotgun (WGS) entry which is preliminary data.</text>
</comment>
<dbReference type="CDD" id="cd00082">
    <property type="entry name" value="HisKA"/>
    <property type="match status" value="1"/>
</dbReference>
<gene>
    <name evidence="11" type="ORF">H9S92_08580</name>
</gene>
<keyword evidence="9" id="KW-1133">Transmembrane helix</keyword>
<dbReference type="GO" id="GO:0000155">
    <property type="term" value="F:phosphorelay sensor kinase activity"/>
    <property type="evidence" value="ECO:0007669"/>
    <property type="project" value="InterPro"/>
</dbReference>
<accession>A0A923PJ18</accession>
<dbReference type="Gene3D" id="3.30.565.10">
    <property type="entry name" value="Histidine kinase-like ATPase, C-terminal domain"/>
    <property type="match status" value="1"/>
</dbReference>
<evidence type="ECO:0000256" key="1">
    <source>
        <dbReference type="ARBA" id="ARBA00000085"/>
    </source>
</evidence>
<sequence>MWYTNRLANQLAEVEQHFVELYKLSVEEIEELTSDADLQLDVTFQTEVLKQMETVPRITTDMNGHVVYWAGFGSRDNDAFGERYEDSVYIQRVVESWIEEGRVPVRGYAQLQYFGESRLLRQLRFFPIVQAILIGTFIFLGYLGINQARRAEQNRVWVGMAKETAHQLGTPISAIMGWVEHLKVMYAEDAEILEVSNELSHDVDRLSMVANRFSKIGATPELEPVNVYAELEKCREYMAKRAPRKVSFDFPDPASPPIKIAINPLLFDWVIENLLRNALDAMDGTGRITGRVREAENMVLIDITDTGGGIAPKNVRKVFNPGFTTKKRGWGLGLSLVKRIVEEYHRGRINVSYSEIGVGTTFTIALPRV</sequence>
<dbReference type="InterPro" id="IPR003594">
    <property type="entry name" value="HATPase_dom"/>
</dbReference>
<keyword evidence="9" id="KW-0812">Transmembrane</keyword>
<keyword evidence="6 11" id="KW-0418">Kinase</keyword>
<dbReference type="GO" id="GO:0005524">
    <property type="term" value="F:ATP binding"/>
    <property type="evidence" value="ECO:0007669"/>
    <property type="project" value="UniProtKB-KW"/>
</dbReference>
<evidence type="ECO:0000256" key="7">
    <source>
        <dbReference type="ARBA" id="ARBA00022840"/>
    </source>
</evidence>
<comment type="catalytic activity">
    <reaction evidence="1">
        <text>ATP + protein L-histidine = ADP + protein N-phospho-L-histidine.</text>
        <dbReference type="EC" id="2.7.13.3"/>
    </reaction>
</comment>
<evidence type="ECO:0000256" key="8">
    <source>
        <dbReference type="ARBA" id="ARBA00023012"/>
    </source>
</evidence>
<dbReference type="InterPro" id="IPR036890">
    <property type="entry name" value="HATPase_C_sf"/>
</dbReference>
<dbReference type="SMART" id="SM00387">
    <property type="entry name" value="HATPase_c"/>
    <property type="match status" value="1"/>
</dbReference>
<feature type="domain" description="Histidine kinase" evidence="10">
    <location>
        <begin position="163"/>
        <end position="369"/>
    </location>
</feature>
<dbReference type="InterPro" id="IPR004358">
    <property type="entry name" value="Sig_transdc_His_kin-like_C"/>
</dbReference>
<keyword evidence="8" id="KW-0902">Two-component regulatory system</keyword>
<name>A0A923PJ18_9BACT</name>
<dbReference type="PRINTS" id="PR00344">
    <property type="entry name" value="BCTRLSENSOR"/>
</dbReference>
<reference evidence="11" key="1">
    <citation type="submission" date="2020-08" db="EMBL/GenBank/DDBJ databases">
        <title>Lewinella bacteria from marine environments.</title>
        <authorList>
            <person name="Zhong Y."/>
        </authorList>
    </citation>
    <scope>NUCLEOTIDE SEQUENCE</scope>
    <source>
        <strain evidence="11">KCTC 42187</strain>
    </source>
</reference>
<keyword evidence="7" id="KW-0067">ATP-binding</keyword>
<keyword evidence="3" id="KW-0597">Phosphoprotein</keyword>
<dbReference type="InterPro" id="IPR005467">
    <property type="entry name" value="His_kinase_dom"/>
</dbReference>